<dbReference type="SUPFAM" id="SSF53474">
    <property type="entry name" value="alpha/beta-Hydrolases"/>
    <property type="match status" value="1"/>
</dbReference>
<dbReference type="InterPro" id="IPR003140">
    <property type="entry name" value="PLipase/COase/thioEstase"/>
</dbReference>
<reference evidence="4 5" key="1">
    <citation type="submission" date="2019-05" db="EMBL/GenBank/DDBJ databases">
        <title>Nesterenkonia sp. GY074 isolated from the Southern Atlantic Ocean.</title>
        <authorList>
            <person name="Zhang G."/>
        </authorList>
    </citation>
    <scope>NUCLEOTIDE SEQUENCE [LARGE SCALE GENOMIC DNA]</scope>
    <source>
        <strain evidence="4 5">GY074</strain>
    </source>
</reference>
<dbReference type="Proteomes" id="UP000310458">
    <property type="component" value="Unassembled WGS sequence"/>
</dbReference>
<keyword evidence="2" id="KW-0378">Hydrolase</keyword>
<evidence type="ECO:0000259" key="3">
    <source>
        <dbReference type="Pfam" id="PF02230"/>
    </source>
</evidence>
<comment type="similarity">
    <text evidence="1">Belongs to the AB hydrolase superfamily. AB hydrolase 2 family.</text>
</comment>
<gene>
    <name evidence="4" type="ORF">FEF26_08250</name>
</gene>
<dbReference type="AlphaFoldDB" id="A0A5R9BCA5"/>
<comment type="caution">
    <text evidence="4">The sequence shown here is derived from an EMBL/GenBank/DDBJ whole genome shotgun (WGS) entry which is preliminary data.</text>
</comment>
<dbReference type="GO" id="GO:0016787">
    <property type="term" value="F:hydrolase activity"/>
    <property type="evidence" value="ECO:0007669"/>
    <property type="project" value="UniProtKB-KW"/>
</dbReference>
<organism evidence="4 5">
    <name type="scientific">Nesterenkonia salmonea</name>
    <dbReference type="NCBI Taxonomy" id="1804987"/>
    <lineage>
        <taxon>Bacteria</taxon>
        <taxon>Bacillati</taxon>
        <taxon>Actinomycetota</taxon>
        <taxon>Actinomycetes</taxon>
        <taxon>Micrococcales</taxon>
        <taxon>Micrococcaceae</taxon>
        <taxon>Nesterenkonia</taxon>
    </lineage>
</organism>
<feature type="domain" description="Phospholipase/carboxylesterase/thioesterase" evidence="3">
    <location>
        <begin position="98"/>
        <end position="207"/>
    </location>
</feature>
<proteinExistence type="inferred from homology"/>
<dbReference type="RefSeq" id="WP_138253067.1">
    <property type="nucleotide sequence ID" value="NZ_VAVZ01000020.1"/>
</dbReference>
<evidence type="ECO:0000256" key="1">
    <source>
        <dbReference type="ARBA" id="ARBA00006499"/>
    </source>
</evidence>
<evidence type="ECO:0000313" key="4">
    <source>
        <dbReference type="EMBL" id="TLP96966.1"/>
    </source>
</evidence>
<dbReference type="Gene3D" id="3.40.50.1820">
    <property type="entry name" value="alpha/beta hydrolase"/>
    <property type="match status" value="1"/>
</dbReference>
<dbReference type="EMBL" id="VAVZ01000020">
    <property type="protein sequence ID" value="TLP96966.1"/>
    <property type="molecule type" value="Genomic_DNA"/>
</dbReference>
<dbReference type="OrthoDB" id="9801763at2"/>
<keyword evidence="5" id="KW-1185">Reference proteome</keyword>
<protein>
    <submittedName>
        <fullName evidence="4">PE-PPE domain-containing protein</fullName>
    </submittedName>
</protein>
<sequence>MTSHAHIDPVDHGPARSDARLVVYGVHGRTQSPEFLKELAARLGLDWISWVLPAAADNSWYPGKFMADMDSNQPQLGQAIGVVEKQLEGLLRERDAGGPPVAVLGFSQGACLLAEYLLTRQPAVDGVVLHTGGFLGPDRRTFAQRPGSPMANTQVELFCADQDPWVPLQRAKETAEAFEAVVASTSLTVYHDSEHHINDHALGRMRMYFRGLVDRASV</sequence>
<evidence type="ECO:0000256" key="2">
    <source>
        <dbReference type="ARBA" id="ARBA00022801"/>
    </source>
</evidence>
<dbReference type="InterPro" id="IPR050565">
    <property type="entry name" value="LYPA1-2/EST-like"/>
</dbReference>
<dbReference type="PANTHER" id="PTHR10655:SF17">
    <property type="entry name" value="LYSOPHOSPHOLIPASE-LIKE PROTEIN 1"/>
    <property type="match status" value="1"/>
</dbReference>
<name>A0A5R9BCA5_9MICC</name>
<dbReference type="InterPro" id="IPR029058">
    <property type="entry name" value="AB_hydrolase_fold"/>
</dbReference>
<evidence type="ECO:0000313" key="5">
    <source>
        <dbReference type="Proteomes" id="UP000310458"/>
    </source>
</evidence>
<dbReference type="Pfam" id="PF02230">
    <property type="entry name" value="Abhydrolase_2"/>
    <property type="match status" value="1"/>
</dbReference>
<accession>A0A5R9BCA5</accession>
<dbReference type="PANTHER" id="PTHR10655">
    <property type="entry name" value="LYSOPHOSPHOLIPASE-RELATED"/>
    <property type="match status" value="1"/>
</dbReference>